<evidence type="ECO:0000313" key="3">
    <source>
        <dbReference type="EMBL" id="PSB92057.1"/>
    </source>
</evidence>
<keyword evidence="1" id="KW-1133">Transmembrane helix</keyword>
<organism evidence="3 4">
    <name type="scientific">Candidatus Pandoraea novymonadis</name>
    <dbReference type="NCBI Taxonomy" id="1808959"/>
    <lineage>
        <taxon>Bacteria</taxon>
        <taxon>Pseudomonadati</taxon>
        <taxon>Pseudomonadota</taxon>
        <taxon>Betaproteobacteria</taxon>
        <taxon>Burkholderiales</taxon>
        <taxon>Burkholderiaceae</taxon>
        <taxon>Pandoraea</taxon>
    </lineage>
</organism>
<dbReference type="Gene3D" id="3.90.1380.10">
    <property type="entry name" value="Threonine synthase, N-terminal domain"/>
    <property type="match status" value="1"/>
</dbReference>
<protein>
    <submittedName>
        <fullName evidence="3">Threonine synthase</fullName>
    </submittedName>
</protein>
<gene>
    <name evidence="3" type="primary">thrC</name>
    <name evidence="3" type="ORF">BZL35_00283</name>
</gene>
<evidence type="ECO:0000256" key="1">
    <source>
        <dbReference type="SAM" id="Phobius"/>
    </source>
</evidence>
<dbReference type="InterPro" id="IPR029144">
    <property type="entry name" value="Thr_synth_N"/>
</dbReference>
<keyword evidence="4" id="KW-1185">Reference proteome</keyword>
<evidence type="ECO:0000259" key="2">
    <source>
        <dbReference type="Pfam" id="PF14821"/>
    </source>
</evidence>
<sequence length="79" mass="8925">MEYISTRGMGSFTGAPKLFLSVLLSGLAPYGGLYLLTVYPLTQVTKTELERWRTLSYTDLADEVIGKSLMIYLSIFYFI</sequence>
<dbReference type="InterPro" id="IPR037158">
    <property type="entry name" value="Thr_synth_N_sf"/>
</dbReference>
<evidence type="ECO:0000313" key="4">
    <source>
        <dbReference type="Proteomes" id="UP000242660"/>
    </source>
</evidence>
<accession>A0ABX5FGC9</accession>
<reference evidence="3 4" key="1">
    <citation type="journal article" date="2017" name="Front. Microbiol.">
        <title>Genome of Ca. Pandoraea novymonadis, an Endosymbiotic Bacterium of the Trypanosomatid Novymonas esmeraldas.</title>
        <authorList>
            <person name="Kostygov A.Y."/>
            <person name="Butenko A."/>
            <person name="Nenarokova A."/>
            <person name="Tashyreva D."/>
            <person name="Flegontov P."/>
            <person name="Lukes J."/>
            <person name="Yurchenko V."/>
        </authorList>
    </citation>
    <scope>NUCLEOTIDE SEQUENCE [LARGE SCALE GENOMIC DNA]</scope>
    <source>
        <strain evidence="3 4">E262</strain>
    </source>
</reference>
<comment type="caution">
    <text evidence="3">The sequence shown here is derived from an EMBL/GenBank/DDBJ whole genome shotgun (WGS) entry which is preliminary data.</text>
</comment>
<feature type="domain" description="Threonine synthase N-terminal" evidence="2">
    <location>
        <begin position="2"/>
        <end position="66"/>
    </location>
</feature>
<dbReference type="SUPFAM" id="SSF53686">
    <property type="entry name" value="Tryptophan synthase beta subunit-like PLP-dependent enzymes"/>
    <property type="match status" value="1"/>
</dbReference>
<proteinExistence type="predicted"/>
<name>A0ABX5FGC9_9BURK</name>
<dbReference type="Proteomes" id="UP000242660">
    <property type="component" value="Unassembled WGS sequence"/>
</dbReference>
<dbReference type="Pfam" id="PF14821">
    <property type="entry name" value="Thr_synth_N"/>
    <property type="match status" value="1"/>
</dbReference>
<dbReference type="InterPro" id="IPR036052">
    <property type="entry name" value="TrpB-like_PALP_sf"/>
</dbReference>
<keyword evidence="1" id="KW-0472">Membrane</keyword>
<keyword evidence="1" id="KW-0812">Transmembrane</keyword>
<feature type="transmembrane region" description="Helical" evidence="1">
    <location>
        <begin position="18"/>
        <end position="39"/>
    </location>
</feature>
<dbReference type="EMBL" id="MUHY01000001">
    <property type="protein sequence ID" value="PSB92057.1"/>
    <property type="molecule type" value="Genomic_DNA"/>
</dbReference>